<dbReference type="PROSITE" id="PS50850">
    <property type="entry name" value="MFS"/>
    <property type="match status" value="1"/>
</dbReference>
<evidence type="ECO:0000256" key="6">
    <source>
        <dbReference type="SAM" id="Phobius"/>
    </source>
</evidence>
<comment type="subcellular location">
    <subcellularLocation>
        <location evidence="1">Cell membrane</location>
        <topology evidence="1">Multi-pass membrane protein</topology>
    </subcellularLocation>
</comment>
<feature type="transmembrane region" description="Helical" evidence="6">
    <location>
        <begin position="373"/>
        <end position="397"/>
    </location>
</feature>
<evidence type="ECO:0000313" key="8">
    <source>
        <dbReference type="EMBL" id="HJC50129.1"/>
    </source>
</evidence>
<evidence type="ECO:0000256" key="3">
    <source>
        <dbReference type="ARBA" id="ARBA00022692"/>
    </source>
</evidence>
<keyword evidence="4 6" id="KW-1133">Transmembrane helix</keyword>
<feature type="transmembrane region" description="Helical" evidence="6">
    <location>
        <begin position="61"/>
        <end position="81"/>
    </location>
</feature>
<dbReference type="PANTHER" id="PTHR43826">
    <property type="entry name" value="GLUCOSE-6-PHOSPHATE EXCHANGER SLC37A4"/>
    <property type="match status" value="1"/>
</dbReference>
<dbReference type="GO" id="GO:0061513">
    <property type="term" value="F:glucose 6-phosphate:phosphate antiporter activity"/>
    <property type="evidence" value="ECO:0007669"/>
    <property type="project" value="TreeGrafter"/>
</dbReference>
<dbReference type="Pfam" id="PF07690">
    <property type="entry name" value="MFS_1"/>
    <property type="match status" value="1"/>
</dbReference>
<keyword evidence="2" id="KW-0813">Transport</keyword>
<dbReference type="InterPro" id="IPR011701">
    <property type="entry name" value="MFS"/>
</dbReference>
<feature type="transmembrane region" description="Helical" evidence="6">
    <location>
        <begin position="289"/>
        <end position="309"/>
    </location>
</feature>
<evidence type="ECO:0000259" key="7">
    <source>
        <dbReference type="PROSITE" id="PS50850"/>
    </source>
</evidence>
<dbReference type="GO" id="GO:0005886">
    <property type="term" value="C:plasma membrane"/>
    <property type="evidence" value="ECO:0007669"/>
    <property type="project" value="UniProtKB-SubCell"/>
</dbReference>
<dbReference type="PIRSF" id="PIRSF002808">
    <property type="entry name" value="Hexose_phosphate_transp"/>
    <property type="match status" value="1"/>
</dbReference>
<feature type="transmembrane region" description="Helical" evidence="6">
    <location>
        <begin position="321"/>
        <end position="339"/>
    </location>
</feature>
<evidence type="ECO:0000256" key="1">
    <source>
        <dbReference type="ARBA" id="ARBA00004651"/>
    </source>
</evidence>
<dbReference type="AlphaFoldDB" id="A0A9D2T917"/>
<evidence type="ECO:0000256" key="4">
    <source>
        <dbReference type="ARBA" id="ARBA00022989"/>
    </source>
</evidence>
<dbReference type="InterPro" id="IPR020846">
    <property type="entry name" value="MFS_dom"/>
</dbReference>
<feature type="transmembrane region" description="Helical" evidence="6">
    <location>
        <begin position="254"/>
        <end position="277"/>
    </location>
</feature>
<evidence type="ECO:0000256" key="5">
    <source>
        <dbReference type="ARBA" id="ARBA00023136"/>
    </source>
</evidence>
<reference evidence="8" key="1">
    <citation type="journal article" date="2021" name="PeerJ">
        <title>Extensive microbial diversity within the chicken gut microbiome revealed by metagenomics and culture.</title>
        <authorList>
            <person name="Gilroy R."/>
            <person name="Ravi A."/>
            <person name="Getino M."/>
            <person name="Pursley I."/>
            <person name="Horton D.L."/>
            <person name="Alikhan N.F."/>
            <person name="Baker D."/>
            <person name="Gharbi K."/>
            <person name="Hall N."/>
            <person name="Watson M."/>
            <person name="Adriaenssens E.M."/>
            <person name="Foster-Nyarko E."/>
            <person name="Jarju S."/>
            <person name="Secka A."/>
            <person name="Antonio M."/>
            <person name="Oren A."/>
            <person name="Chaudhuri R.R."/>
            <person name="La Ragione R."/>
            <person name="Hildebrand F."/>
            <person name="Pallen M.J."/>
        </authorList>
    </citation>
    <scope>NUCLEOTIDE SEQUENCE</scope>
    <source>
        <strain evidence="8">ChiSjej3B21-8574</strain>
    </source>
</reference>
<dbReference type="SUPFAM" id="SSF103473">
    <property type="entry name" value="MFS general substrate transporter"/>
    <property type="match status" value="1"/>
</dbReference>
<dbReference type="InterPro" id="IPR036259">
    <property type="entry name" value="MFS_trans_sf"/>
</dbReference>
<feature type="transmembrane region" description="Helical" evidence="6">
    <location>
        <begin position="186"/>
        <end position="204"/>
    </location>
</feature>
<evidence type="ECO:0000313" key="9">
    <source>
        <dbReference type="Proteomes" id="UP000823904"/>
    </source>
</evidence>
<dbReference type="Gene3D" id="1.20.1250.20">
    <property type="entry name" value="MFS general substrate transporter like domains"/>
    <property type="match status" value="2"/>
</dbReference>
<accession>A0A9D2T917</accession>
<dbReference type="PANTHER" id="PTHR43826:SF7">
    <property type="entry name" value="PROTEIN UHPC, PUTATIVE-RELATED"/>
    <property type="match status" value="1"/>
</dbReference>
<feature type="domain" description="Major facilitator superfamily (MFS) profile" evidence="7">
    <location>
        <begin position="27"/>
        <end position="431"/>
    </location>
</feature>
<dbReference type="InterPro" id="IPR051337">
    <property type="entry name" value="OPA_Antiporter"/>
</dbReference>
<dbReference type="GO" id="GO:0035435">
    <property type="term" value="P:phosphate ion transmembrane transport"/>
    <property type="evidence" value="ECO:0007669"/>
    <property type="project" value="TreeGrafter"/>
</dbReference>
<comment type="caution">
    <text evidence="8">The sequence shown here is derived from an EMBL/GenBank/DDBJ whole genome shotgun (WGS) entry which is preliminary data.</text>
</comment>
<feature type="transmembrane region" description="Helical" evidence="6">
    <location>
        <begin position="23"/>
        <end position="41"/>
    </location>
</feature>
<evidence type="ECO:0000256" key="2">
    <source>
        <dbReference type="ARBA" id="ARBA00022448"/>
    </source>
</evidence>
<keyword evidence="5 6" id="KW-0472">Membrane</keyword>
<feature type="transmembrane region" description="Helical" evidence="6">
    <location>
        <begin position="403"/>
        <end position="426"/>
    </location>
</feature>
<dbReference type="Proteomes" id="UP000823904">
    <property type="component" value="Unassembled WGS sequence"/>
</dbReference>
<dbReference type="InterPro" id="IPR000849">
    <property type="entry name" value="Sugar_P_transporter"/>
</dbReference>
<proteinExistence type="predicted"/>
<sequence>MENEKKTETYGYTPKDYAKFRKYAIRMLIGFSIMYLFFYNGRQNMNLAIPLMTEDLNASNSEIGMVSSALFWCYGFGHLFSGRLGEIVGNKKFILWGVILSAALNLIISFQTSLIVIAILWGVNGFAQSMAWSPGMAMSNKWWPKDKRGFASGVITAASGVAQVVTYISVLAAYRISPNMGWRAAFRWPLVPMLVILIVFIFFVQTEPKSVGLKDFEEPDQEAAKLEAARMKELEGKGAVYPFICLLKEPKMCVFLFIIAIAGIGRYGMLTWIPTYFNEAMGMDIESGIVSSVLLPIGQASAFFLMPVLTDKVFKGRREPMLVVCGVVSVISLIIFPNITSQGAASAMLFFVGFFSSVNGIVWAFAGDIGTRAFAGTATGLLDWAAYMGAAVQSILFGYVSEISWNAVFVTIAVLYALLVVLALLARNMKVRGTAQ</sequence>
<protein>
    <submittedName>
        <fullName evidence="8">MFS transporter</fullName>
    </submittedName>
</protein>
<dbReference type="EMBL" id="DWWD01000023">
    <property type="protein sequence ID" value="HJC50129.1"/>
    <property type="molecule type" value="Genomic_DNA"/>
</dbReference>
<reference evidence="8" key="2">
    <citation type="submission" date="2021-04" db="EMBL/GenBank/DDBJ databases">
        <authorList>
            <person name="Gilroy R."/>
        </authorList>
    </citation>
    <scope>NUCLEOTIDE SEQUENCE</scope>
    <source>
        <strain evidence="8">ChiSjej3B21-8574</strain>
    </source>
</reference>
<feature type="transmembrane region" description="Helical" evidence="6">
    <location>
        <begin position="116"/>
        <end position="138"/>
    </location>
</feature>
<keyword evidence="3 6" id="KW-0812">Transmembrane</keyword>
<gene>
    <name evidence="8" type="ORF">H9754_06045</name>
</gene>
<feature type="transmembrane region" description="Helical" evidence="6">
    <location>
        <begin position="93"/>
        <end position="110"/>
    </location>
</feature>
<organism evidence="8 9">
    <name type="scientific">Candidatus Anaerostipes avistercoris</name>
    <dbReference type="NCBI Taxonomy" id="2838462"/>
    <lineage>
        <taxon>Bacteria</taxon>
        <taxon>Bacillati</taxon>
        <taxon>Bacillota</taxon>
        <taxon>Clostridia</taxon>
        <taxon>Lachnospirales</taxon>
        <taxon>Lachnospiraceae</taxon>
        <taxon>Anaerostipes</taxon>
    </lineage>
</organism>
<feature type="transmembrane region" description="Helical" evidence="6">
    <location>
        <begin position="150"/>
        <end position="174"/>
    </location>
</feature>
<feature type="transmembrane region" description="Helical" evidence="6">
    <location>
        <begin position="345"/>
        <end position="366"/>
    </location>
</feature>
<name>A0A9D2T917_9FIRM</name>